<dbReference type="NCBIfam" id="TIGR04518">
    <property type="entry name" value="ECF_S_folT_fam"/>
    <property type="match status" value="1"/>
</dbReference>
<feature type="transmembrane region" description="Helical" evidence="1">
    <location>
        <begin position="111"/>
        <end position="132"/>
    </location>
</feature>
<evidence type="ECO:0000256" key="1">
    <source>
        <dbReference type="SAM" id="Phobius"/>
    </source>
</evidence>
<evidence type="ECO:0000313" key="3">
    <source>
        <dbReference type="Proteomes" id="UP000051296"/>
    </source>
</evidence>
<name>A0A0R2G548_9LACO</name>
<dbReference type="InParanoid" id="A0A0R2G548"/>
<dbReference type="RefSeq" id="WP_022791220.1">
    <property type="nucleotide sequence ID" value="NZ_ATUU01000001.1"/>
</dbReference>
<feature type="transmembrane region" description="Helical" evidence="1">
    <location>
        <begin position="153"/>
        <end position="172"/>
    </location>
</feature>
<dbReference type="eggNOG" id="ENOG5032XKY">
    <property type="taxonomic scope" value="Bacteria"/>
</dbReference>
<dbReference type="OrthoDB" id="4624at2"/>
<feature type="transmembrane region" description="Helical" evidence="1">
    <location>
        <begin position="78"/>
        <end position="99"/>
    </location>
</feature>
<dbReference type="Gene3D" id="1.10.1760.20">
    <property type="match status" value="1"/>
</dbReference>
<comment type="caution">
    <text evidence="2">The sequence shown here is derived from an EMBL/GenBank/DDBJ whole genome shotgun (WGS) entry which is preliminary data.</text>
</comment>
<dbReference type="GO" id="GO:0022857">
    <property type="term" value="F:transmembrane transporter activity"/>
    <property type="evidence" value="ECO:0007669"/>
    <property type="project" value="InterPro"/>
</dbReference>
<keyword evidence="1" id="KW-0812">Transmembrane</keyword>
<reference evidence="2 3" key="1">
    <citation type="journal article" date="2015" name="Genome Announc.">
        <title>Expanding the biotechnology potential of lactobacilli through comparative genomics of 213 strains and associated genera.</title>
        <authorList>
            <person name="Sun Z."/>
            <person name="Harris H.M."/>
            <person name="McCann A."/>
            <person name="Guo C."/>
            <person name="Argimon S."/>
            <person name="Zhang W."/>
            <person name="Yang X."/>
            <person name="Jeffery I.B."/>
            <person name="Cooney J.C."/>
            <person name="Kagawa T.F."/>
            <person name="Liu W."/>
            <person name="Song Y."/>
            <person name="Salvetti E."/>
            <person name="Wrobel A."/>
            <person name="Rasinkangas P."/>
            <person name="Parkhill J."/>
            <person name="Rea M.C."/>
            <person name="O'Sullivan O."/>
            <person name="Ritari J."/>
            <person name="Douillard F.P."/>
            <person name="Paul Ross R."/>
            <person name="Yang R."/>
            <person name="Briner A.E."/>
            <person name="Felis G.E."/>
            <person name="de Vos W.M."/>
            <person name="Barrangou R."/>
            <person name="Klaenhammer T.R."/>
            <person name="Caufield P.W."/>
            <person name="Cui Y."/>
            <person name="Zhang H."/>
            <person name="O'Toole P.W."/>
        </authorList>
    </citation>
    <scope>NUCLEOTIDE SEQUENCE [LARGE SCALE GENOMIC DNA]</scope>
    <source>
        <strain evidence="2 3">DSM 20190</strain>
    </source>
</reference>
<dbReference type="Pfam" id="PF12822">
    <property type="entry name" value="ECF_trnsprt"/>
    <property type="match status" value="1"/>
</dbReference>
<keyword evidence="1" id="KW-1133">Transmembrane helix</keyword>
<dbReference type="InterPro" id="IPR030949">
    <property type="entry name" value="ECF_S_folate_fam"/>
</dbReference>
<sequence>MFSSSSMFRRLTSRQLAVLGLLFALELVIGRLTFGPANLKFGVTFIIVGLMAKYYGPYWTMLVAFVHDFVSTLWSGYGYFWGFALSALVAAAIYGFSFYGQKAVSWPRTLLTVALVLFLVNTIMNTLWLIIMGHITDPHAIVSLIGMRSIKEVIFLPIQTVLLHLVLNNQGLNHLFKRIFPE</sequence>
<accession>A0A0R2G548</accession>
<dbReference type="EMBL" id="JQAX01000001">
    <property type="protein sequence ID" value="KRN33285.1"/>
    <property type="molecule type" value="Genomic_DNA"/>
</dbReference>
<feature type="transmembrane region" description="Helical" evidence="1">
    <location>
        <begin position="46"/>
        <end position="66"/>
    </location>
</feature>
<proteinExistence type="predicted"/>
<keyword evidence="1" id="KW-0472">Membrane</keyword>
<evidence type="ECO:0008006" key="4">
    <source>
        <dbReference type="Google" id="ProtNLM"/>
    </source>
</evidence>
<dbReference type="PATRIC" id="fig|1123500.6.peg.81"/>
<keyword evidence="3" id="KW-1185">Reference proteome</keyword>
<dbReference type="InterPro" id="IPR024529">
    <property type="entry name" value="ECF_trnsprt_substrate-spec"/>
</dbReference>
<dbReference type="AlphaFoldDB" id="A0A0R2G548"/>
<gene>
    <name evidence="2" type="ORF">IV68_GL000083</name>
</gene>
<organism evidence="2 3">
    <name type="scientific">Weissella halotolerans DSM 20190</name>
    <dbReference type="NCBI Taxonomy" id="1123500"/>
    <lineage>
        <taxon>Bacteria</taxon>
        <taxon>Bacillati</taxon>
        <taxon>Bacillota</taxon>
        <taxon>Bacilli</taxon>
        <taxon>Lactobacillales</taxon>
        <taxon>Lactobacillaceae</taxon>
        <taxon>Weissella</taxon>
    </lineage>
</organism>
<evidence type="ECO:0000313" key="2">
    <source>
        <dbReference type="EMBL" id="KRN33285.1"/>
    </source>
</evidence>
<dbReference type="Proteomes" id="UP000051296">
    <property type="component" value="Unassembled WGS sequence"/>
</dbReference>
<protein>
    <recommendedName>
        <fullName evidence="4">Integral membrane protein</fullName>
    </recommendedName>
</protein>
<dbReference type="STRING" id="1123500.GCA_000420365_00420"/>